<feature type="non-terminal residue" evidence="2">
    <location>
        <position position="1"/>
    </location>
</feature>
<reference evidence="2 3" key="1">
    <citation type="submission" date="2024-05" db="EMBL/GenBank/DDBJ databases">
        <authorList>
            <person name="Wallberg A."/>
        </authorList>
    </citation>
    <scope>NUCLEOTIDE SEQUENCE [LARGE SCALE GENOMIC DNA]</scope>
</reference>
<comment type="caution">
    <text evidence="2">The sequence shown here is derived from an EMBL/GenBank/DDBJ whole genome shotgun (WGS) entry which is preliminary data.</text>
</comment>
<evidence type="ECO:0000259" key="1">
    <source>
        <dbReference type="Pfam" id="PF12612"/>
    </source>
</evidence>
<evidence type="ECO:0000313" key="2">
    <source>
        <dbReference type="EMBL" id="CAL4144763.1"/>
    </source>
</evidence>
<dbReference type="GO" id="GO:0007023">
    <property type="term" value="P:post-chaperonin tubulin folding pathway"/>
    <property type="evidence" value="ECO:0007669"/>
    <property type="project" value="InterPro"/>
</dbReference>
<dbReference type="Pfam" id="PF12612">
    <property type="entry name" value="TFCD_C"/>
    <property type="match status" value="1"/>
</dbReference>
<dbReference type="GO" id="GO:0007021">
    <property type="term" value="P:tubulin complex assembly"/>
    <property type="evidence" value="ECO:0007669"/>
    <property type="project" value="InterPro"/>
</dbReference>
<evidence type="ECO:0000313" key="3">
    <source>
        <dbReference type="Proteomes" id="UP001497623"/>
    </source>
</evidence>
<organism evidence="2 3">
    <name type="scientific">Meganyctiphanes norvegica</name>
    <name type="common">Northern krill</name>
    <name type="synonym">Thysanopoda norvegica</name>
    <dbReference type="NCBI Taxonomy" id="48144"/>
    <lineage>
        <taxon>Eukaryota</taxon>
        <taxon>Metazoa</taxon>
        <taxon>Ecdysozoa</taxon>
        <taxon>Arthropoda</taxon>
        <taxon>Crustacea</taxon>
        <taxon>Multicrustacea</taxon>
        <taxon>Malacostraca</taxon>
        <taxon>Eumalacostraca</taxon>
        <taxon>Eucarida</taxon>
        <taxon>Euphausiacea</taxon>
        <taxon>Euphausiidae</taxon>
        <taxon>Meganyctiphanes</taxon>
    </lineage>
</organism>
<dbReference type="AlphaFoldDB" id="A0AAV2RWZ3"/>
<dbReference type="InterPro" id="IPR033162">
    <property type="entry name" value="TBCD"/>
</dbReference>
<feature type="domain" description="Tubulin-folding cofactor D C-terminal" evidence="1">
    <location>
        <begin position="4"/>
        <end position="90"/>
    </location>
</feature>
<protein>
    <recommendedName>
        <fullName evidence="1">Tubulin-folding cofactor D C-terminal domain-containing protein</fullName>
    </recommendedName>
</protein>
<dbReference type="EMBL" id="CAXKWB010034462">
    <property type="protein sequence ID" value="CAL4144763.1"/>
    <property type="molecule type" value="Genomic_DNA"/>
</dbReference>
<keyword evidence="3" id="KW-1185">Reference proteome</keyword>
<name>A0AAV2RWZ3_MEGNR</name>
<dbReference type="InterPro" id="IPR022577">
    <property type="entry name" value="TBCD_C"/>
</dbReference>
<gene>
    <name evidence="2" type="ORF">MNOR_LOCUS29551</name>
</gene>
<proteinExistence type="predicted"/>
<dbReference type="GO" id="GO:0000226">
    <property type="term" value="P:microtubule cytoskeleton organization"/>
    <property type="evidence" value="ECO:0007669"/>
    <property type="project" value="TreeGrafter"/>
</dbReference>
<dbReference type="Proteomes" id="UP001497623">
    <property type="component" value="Unassembled WGS sequence"/>
</dbReference>
<sequence>SRYTYDAFHNYLNERSEKIEVLNGFFEALLQIFSNYQRVDRITLPLIKTIGDLLSASAVLDVVLEADDGYSIRLLTLLKKECMRCSDYHKLSATITVLCELLRIEGNTTKACLTQLALFLGFQYPKVRAVTATSLLTALQDYSDRPIVPEENLDEIIGVLEETEWMANMDVARKQRNRLSELIGIPVPQVKKK</sequence>
<dbReference type="GO" id="GO:0048487">
    <property type="term" value="F:beta-tubulin binding"/>
    <property type="evidence" value="ECO:0007669"/>
    <property type="project" value="InterPro"/>
</dbReference>
<dbReference type="PANTHER" id="PTHR12658:SF0">
    <property type="entry name" value="TUBULIN-SPECIFIC CHAPERONE D"/>
    <property type="match status" value="1"/>
</dbReference>
<dbReference type="PANTHER" id="PTHR12658">
    <property type="entry name" value="BETA-TUBULIN COFACTOR D"/>
    <property type="match status" value="1"/>
</dbReference>
<dbReference type="GO" id="GO:0005096">
    <property type="term" value="F:GTPase activator activity"/>
    <property type="evidence" value="ECO:0007669"/>
    <property type="project" value="InterPro"/>
</dbReference>
<accession>A0AAV2RWZ3</accession>